<reference evidence="1 2" key="2">
    <citation type="journal article" date="2022" name="Mol. Ecol. Resour.">
        <title>The genomes of chicory, endive, great burdock and yacon provide insights into Asteraceae paleo-polyploidization history and plant inulin production.</title>
        <authorList>
            <person name="Fan W."/>
            <person name="Wang S."/>
            <person name="Wang H."/>
            <person name="Wang A."/>
            <person name="Jiang F."/>
            <person name="Liu H."/>
            <person name="Zhao H."/>
            <person name="Xu D."/>
            <person name="Zhang Y."/>
        </authorList>
    </citation>
    <scope>NUCLEOTIDE SEQUENCE [LARGE SCALE GENOMIC DNA]</scope>
    <source>
        <strain evidence="2">cv. Yunnan</strain>
        <tissue evidence="1">Leaves</tissue>
    </source>
</reference>
<dbReference type="Proteomes" id="UP001056120">
    <property type="component" value="Linkage Group LG01"/>
</dbReference>
<organism evidence="1 2">
    <name type="scientific">Smallanthus sonchifolius</name>
    <dbReference type="NCBI Taxonomy" id="185202"/>
    <lineage>
        <taxon>Eukaryota</taxon>
        <taxon>Viridiplantae</taxon>
        <taxon>Streptophyta</taxon>
        <taxon>Embryophyta</taxon>
        <taxon>Tracheophyta</taxon>
        <taxon>Spermatophyta</taxon>
        <taxon>Magnoliopsida</taxon>
        <taxon>eudicotyledons</taxon>
        <taxon>Gunneridae</taxon>
        <taxon>Pentapetalae</taxon>
        <taxon>asterids</taxon>
        <taxon>campanulids</taxon>
        <taxon>Asterales</taxon>
        <taxon>Asteraceae</taxon>
        <taxon>Asteroideae</taxon>
        <taxon>Heliantheae alliance</taxon>
        <taxon>Millerieae</taxon>
        <taxon>Smallanthus</taxon>
    </lineage>
</organism>
<keyword evidence="2" id="KW-1185">Reference proteome</keyword>
<protein>
    <submittedName>
        <fullName evidence="1">Uncharacterized protein</fullName>
    </submittedName>
</protein>
<gene>
    <name evidence="1" type="ORF">L1987_03077</name>
</gene>
<evidence type="ECO:0000313" key="2">
    <source>
        <dbReference type="Proteomes" id="UP001056120"/>
    </source>
</evidence>
<evidence type="ECO:0000313" key="1">
    <source>
        <dbReference type="EMBL" id="KAI3828965.1"/>
    </source>
</evidence>
<dbReference type="EMBL" id="CM042018">
    <property type="protein sequence ID" value="KAI3828965.1"/>
    <property type="molecule type" value="Genomic_DNA"/>
</dbReference>
<proteinExistence type="predicted"/>
<accession>A0ACB9K9U9</accession>
<comment type="caution">
    <text evidence="1">The sequence shown here is derived from an EMBL/GenBank/DDBJ whole genome shotgun (WGS) entry which is preliminary data.</text>
</comment>
<sequence>MFGSALVTKLDISLISGLNDVVWRGVIEYLGAVEELSIKNCNEIRHLWESEVIASKVLVNLWNLKVEGCDNLVSLGQTEEEDYNRRSNLLTTLRMLEVIHCKNMVCCTCPYSIDKLRVEYCSSITTISLPMGGQKLKSLSIRKLKMPISKWGPQNFPASLIELYLYGDDGVSSCSQFSRLLPSSLTSLRIDGFEELQSVSMGLQHLTSLQHLSFFFCPKMTDLPEGLLPSLLSLVIVGSPKLKERRYSPLISYIPMKIISL</sequence>
<reference evidence="2" key="1">
    <citation type="journal article" date="2022" name="Mol. Ecol. Resour.">
        <title>The genomes of chicory, endive, great burdock and yacon provide insights into Asteraceae palaeo-polyploidization history and plant inulin production.</title>
        <authorList>
            <person name="Fan W."/>
            <person name="Wang S."/>
            <person name="Wang H."/>
            <person name="Wang A."/>
            <person name="Jiang F."/>
            <person name="Liu H."/>
            <person name="Zhao H."/>
            <person name="Xu D."/>
            <person name="Zhang Y."/>
        </authorList>
    </citation>
    <scope>NUCLEOTIDE SEQUENCE [LARGE SCALE GENOMIC DNA]</scope>
    <source>
        <strain evidence="2">cv. Yunnan</strain>
    </source>
</reference>
<name>A0ACB9K9U9_9ASTR</name>